<dbReference type="Proteomes" id="UP001234989">
    <property type="component" value="Chromosome 3"/>
</dbReference>
<evidence type="ECO:0000256" key="2">
    <source>
        <dbReference type="ARBA" id="ARBA00023180"/>
    </source>
</evidence>
<reference evidence="4" key="1">
    <citation type="submission" date="2023-08" db="EMBL/GenBank/DDBJ databases">
        <title>A de novo genome assembly of Solanum verrucosum Schlechtendal, a Mexican diploid species geographically isolated from the other diploid A-genome species in potato relatives.</title>
        <authorList>
            <person name="Hosaka K."/>
        </authorList>
    </citation>
    <scope>NUCLEOTIDE SEQUENCE</scope>
    <source>
        <tissue evidence="4">Young leaves</tissue>
    </source>
</reference>
<organism evidence="4 5">
    <name type="scientific">Solanum verrucosum</name>
    <dbReference type="NCBI Taxonomy" id="315347"/>
    <lineage>
        <taxon>Eukaryota</taxon>
        <taxon>Viridiplantae</taxon>
        <taxon>Streptophyta</taxon>
        <taxon>Embryophyta</taxon>
        <taxon>Tracheophyta</taxon>
        <taxon>Spermatophyta</taxon>
        <taxon>Magnoliopsida</taxon>
        <taxon>eudicotyledons</taxon>
        <taxon>Gunneridae</taxon>
        <taxon>Pentapetalae</taxon>
        <taxon>asterids</taxon>
        <taxon>lamiids</taxon>
        <taxon>Solanales</taxon>
        <taxon>Solanaceae</taxon>
        <taxon>Solanoideae</taxon>
        <taxon>Solaneae</taxon>
        <taxon>Solanum</taxon>
    </lineage>
</organism>
<evidence type="ECO:0000313" key="4">
    <source>
        <dbReference type="EMBL" id="WMV20057.1"/>
    </source>
</evidence>
<dbReference type="GO" id="GO:0005886">
    <property type="term" value="C:plasma membrane"/>
    <property type="evidence" value="ECO:0007669"/>
    <property type="project" value="TreeGrafter"/>
</dbReference>
<dbReference type="Gene3D" id="2.60.40.420">
    <property type="entry name" value="Cupredoxins - blue copper proteins"/>
    <property type="match status" value="1"/>
</dbReference>
<dbReference type="CDD" id="cd04216">
    <property type="entry name" value="Phytocyanin"/>
    <property type="match status" value="1"/>
</dbReference>
<dbReference type="EMBL" id="CP133614">
    <property type="protein sequence ID" value="WMV20057.1"/>
    <property type="molecule type" value="Genomic_DNA"/>
</dbReference>
<dbReference type="GO" id="GO:0046872">
    <property type="term" value="F:metal ion binding"/>
    <property type="evidence" value="ECO:0007669"/>
    <property type="project" value="UniProtKB-KW"/>
</dbReference>
<evidence type="ECO:0000259" key="3">
    <source>
        <dbReference type="PROSITE" id="PS51485"/>
    </source>
</evidence>
<gene>
    <name evidence="4" type="ORF">MTR67_013442</name>
</gene>
<dbReference type="PANTHER" id="PTHR33021:SF70">
    <property type="entry name" value="PHYTOCYANIN DOMAIN-CONTAINING PROTEIN"/>
    <property type="match status" value="1"/>
</dbReference>
<name>A0AAF0QBV1_SOLVR</name>
<proteinExistence type="predicted"/>
<keyword evidence="2" id="KW-0325">Glycoprotein</keyword>
<dbReference type="InterPro" id="IPR008972">
    <property type="entry name" value="Cupredoxin"/>
</dbReference>
<accession>A0AAF0QBV1</accession>
<keyword evidence="5" id="KW-1185">Reference proteome</keyword>
<dbReference type="PROSITE" id="PS51485">
    <property type="entry name" value="PHYTOCYANIN"/>
    <property type="match status" value="1"/>
</dbReference>
<dbReference type="GO" id="GO:0009055">
    <property type="term" value="F:electron transfer activity"/>
    <property type="evidence" value="ECO:0007669"/>
    <property type="project" value="InterPro"/>
</dbReference>
<protein>
    <recommendedName>
        <fullName evidence="3">Phytocyanin domain-containing protein</fullName>
    </recommendedName>
</protein>
<keyword evidence="1" id="KW-0479">Metal-binding</keyword>
<feature type="domain" description="Phytocyanin" evidence="3">
    <location>
        <begin position="3"/>
        <end position="101"/>
    </location>
</feature>
<dbReference type="FunFam" id="2.60.40.420:FF:000003">
    <property type="entry name" value="Blue copper"/>
    <property type="match status" value="1"/>
</dbReference>
<dbReference type="InterPro" id="IPR003245">
    <property type="entry name" value="Phytocyanin_dom"/>
</dbReference>
<dbReference type="PANTHER" id="PTHR33021">
    <property type="entry name" value="BLUE COPPER PROTEIN"/>
    <property type="match status" value="1"/>
</dbReference>
<dbReference type="InterPro" id="IPR039391">
    <property type="entry name" value="Phytocyanin-like"/>
</dbReference>
<dbReference type="Pfam" id="PF02298">
    <property type="entry name" value="Cu_bind_like"/>
    <property type="match status" value="1"/>
</dbReference>
<evidence type="ECO:0000313" key="5">
    <source>
        <dbReference type="Proteomes" id="UP001234989"/>
    </source>
</evidence>
<evidence type="ECO:0000256" key="1">
    <source>
        <dbReference type="ARBA" id="ARBA00022723"/>
    </source>
</evidence>
<dbReference type="SUPFAM" id="SSF49503">
    <property type="entry name" value="Cupredoxins"/>
    <property type="match status" value="1"/>
</dbReference>
<feature type="non-terminal residue" evidence="4">
    <location>
        <position position="1"/>
    </location>
</feature>
<dbReference type="AlphaFoldDB" id="A0AAF0QBV1"/>
<sequence>SATNYMVGDNSGWDISTDLDTWLLGKRFLVRDVLLFQFSTYHSVYEVRKENFDRCNITNIVKSSSKGNTSFPITVPGDSYFICGNRLHCLGGMKLRVNVEDNINKMASPAALPVPQAGASHFPTHSSKTNNPSTIVPRLTNLPNQVGLDSVLIATLGFPIDSFISICPTLELIQQG</sequence>